<organism evidence="3 4">
    <name type="scientific">Paenisporosarcina macmurdoensis</name>
    <dbReference type="NCBI Taxonomy" id="212659"/>
    <lineage>
        <taxon>Bacteria</taxon>
        <taxon>Bacillati</taxon>
        <taxon>Bacillota</taxon>
        <taxon>Bacilli</taxon>
        <taxon>Bacillales</taxon>
        <taxon>Caryophanaceae</taxon>
        <taxon>Paenisporosarcina</taxon>
    </lineage>
</organism>
<dbReference type="Pfam" id="PF12690">
    <property type="entry name" value="BsuPI"/>
    <property type="match status" value="1"/>
</dbReference>
<feature type="chain" id="PRO_5045496679" description="Intracellular proteinase inhibitor BsuPI domain-containing protein" evidence="1">
    <location>
        <begin position="24"/>
        <end position="244"/>
    </location>
</feature>
<feature type="signal peptide" evidence="1">
    <location>
        <begin position="1"/>
        <end position="23"/>
    </location>
</feature>
<protein>
    <recommendedName>
        <fullName evidence="2">Intracellular proteinase inhibitor BsuPI domain-containing protein</fullName>
    </recommendedName>
</protein>
<evidence type="ECO:0000259" key="2">
    <source>
        <dbReference type="Pfam" id="PF12690"/>
    </source>
</evidence>
<name>A0ABW1LA74_9BACL</name>
<accession>A0ABW1LA74</accession>
<reference evidence="4" key="1">
    <citation type="journal article" date="2019" name="Int. J. Syst. Evol. Microbiol.">
        <title>The Global Catalogue of Microorganisms (GCM) 10K type strain sequencing project: providing services to taxonomists for standard genome sequencing and annotation.</title>
        <authorList>
            <consortium name="The Broad Institute Genomics Platform"/>
            <consortium name="The Broad Institute Genome Sequencing Center for Infectious Disease"/>
            <person name="Wu L."/>
            <person name="Ma J."/>
        </authorList>
    </citation>
    <scope>NUCLEOTIDE SEQUENCE [LARGE SCALE GENOMIC DNA]</scope>
    <source>
        <strain evidence="4">CCUG 54527</strain>
    </source>
</reference>
<evidence type="ECO:0000313" key="4">
    <source>
        <dbReference type="Proteomes" id="UP001596170"/>
    </source>
</evidence>
<evidence type="ECO:0000313" key="3">
    <source>
        <dbReference type="EMBL" id="MFC6040820.1"/>
    </source>
</evidence>
<dbReference type="InterPro" id="IPR020481">
    <property type="entry name" value="Intracell_prot_inh_BsuPI"/>
</dbReference>
<dbReference type="EMBL" id="JBHSRI010000025">
    <property type="protein sequence ID" value="MFC6040820.1"/>
    <property type="molecule type" value="Genomic_DNA"/>
</dbReference>
<comment type="caution">
    <text evidence="3">The sequence shown here is derived from an EMBL/GenBank/DDBJ whole genome shotgun (WGS) entry which is preliminary data.</text>
</comment>
<keyword evidence="4" id="KW-1185">Reference proteome</keyword>
<gene>
    <name evidence="3" type="ORF">ACFPYN_15445</name>
</gene>
<keyword evidence="1" id="KW-0732">Signal</keyword>
<proteinExistence type="predicted"/>
<dbReference type="InterPro" id="IPR038144">
    <property type="entry name" value="IPI"/>
</dbReference>
<dbReference type="RefSeq" id="WP_377735387.1">
    <property type="nucleotide sequence ID" value="NZ_JBHSRI010000025.1"/>
</dbReference>
<dbReference type="Proteomes" id="UP001596170">
    <property type="component" value="Unassembled WGS sequence"/>
</dbReference>
<evidence type="ECO:0000256" key="1">
    <source>
        <dbReference type="SAM" id="SignalP"/>
    </source>
</evidence>
<feature type="domain" description="Intracellular proteinase inhibitor BsuPI" evidence="2">
    <location>
        <begin position="52"/>
        <end position="149"/>
    </location>
</feature>
<sequence>MKKMMKVLSTTVIAIALAGCGTAADTNEKEDTNTGSGNENSGIVAGSIVPSLTEEVTDGNHQYVFQLKNDKAENVTLTMNSSMFFDYHLIDSTGTGVYKDSDNKMYTQMLQEKTLKPGEVLEMKFDATEGLAKLPAGTYTLEAWSTANEAEDWKASTEVTWDGAAKSDSATTNGKLKVEETTVTYVGRQDLNSIEVTNEQNEPEAMRLADVAKPFFDELVEGTKITVSYVIIDGQKVIQFATSE</sequence>
<dbReference type="Gene3D" id="2.60.40.2360">
    <property type="entry name" value="Intracellular proteinase inhibitor BsuPI"/>
    <property type="match status" value="1"/>
</dbReference>
<dbReference type="PROSITE" id="PS51257">
    <property type="entry name" value="PROKAR_LIPOPROTEIN"/>
    <property type="match status" value="1"/>
</dbReference>